<evidence type="ECO:0000313" key="1">
    <source>
        <dbReference type="EMBL" id="AIE87645.1"/>
    </source>
</evidence>
<evidence type="ECO:0000313" key="2">
    <source>
        <dbReference type="Proteomes" id="UP000027982"/>
    </source>
</evidence>
<reference evidence="1 2" key="1">
    <citation type="journal article" date="2014" name="PLoS ONE">
        <title>The first complete genome sequence of the class fimbriimonadia in the phylum armatimonadetes.</title>
        <authorList>
            <person name="Hu Z.Y."/>
            <person name="Wang Y.Z."/>
            <person name="Im W.T."/>
            <person name="Wang S.Y."/>
            <person name="Zhao G.P."/>
            <person name="Zheng H.J."/>
            <person name="Quan Z.X."/>
        </authorList>
    </citation>
    <scope>NUCLEOTIDE SEQUENCE [LARGE SCALE GENOMIC DNA]</scope>
    <source>
        <strain evidence="1">Gsoil 348</strain>
    </source>
</reference>
<keyword evidence="2" id="KW-1185">Reference proteome</keyword>
<protein>
    <submittedName>
        <fullName evidence="1">Uncharacterized protein</fullName>
    </submittedName>
</protein>
<dbReference type="AlphaFoldDB" id="A0A068NXX1"/>
<dbReference type="KEGG" id="fgi:OP10G_4277"/>
<gene>
    <name evidence="1" type="ORF">OP10G_4277</name>
</gene>
<dbReference type="HOGENOM" id="CLU_2273220_0_0_0"/>
<dbReference type="RefSeq" id="WP_025228466.1">
    <property type="nucleotide sequence ID" value="NZ_CP007139.1"/>
</dbReference>
<sequence>MSQTLSLPLIGLEETFPDKLFVLHHPASDRYGCFCHDGVHGLACFSSEGGAFRFAEWIDLSGMMTKEVSFDEAREVAKQRPMPVVSLMLLDRMEDPQIHYVR</sequence>
<proteinExistence type="predicted"/>
<accession>A0A068NXX1</accession>
<dbReference type="EMBL" id="CP007139">
    <property type="protein sequence ID" value="AIE87645.1"/>
    <property type="molecule type" value="Genomic_DNA"/>
</dbReference>
<name>A0A068NXX1_FIMGI</name>
<dbReference type="OrthoDB" id="9797865at2"/>
<dbReference type="Proteomes" id="UP000027982">
    <property type="component" value="Chromosome"/>
</dbReference>
<organism evidence="1 2">
    <name type="scientific">Fimbriimonas ginsengisoli Gsoil 348</name>
    <dbReference type="NCBI Taxonomy" id="661478"/>
    <lineage>
        <taxon>Bacteria</taxon>
        <taxon>Bacillati</taxon>
        <taxon>Armatimonadota</taxon>
        <taxon>Fimbriimonadia</taxon>
        <taxon>Fimbriimonadales</taxon>
        <taxon>Fimbriimonadaceae</taxon>
        <taxon>Fimbriimonas</taxon>
    </lineage>
</organism>